<evidence type="ECO:0000256" key="8">
    <source>
        <dbReference type="ARBA" id="ARBA00023273"/>
    </source>
</evidence>
<dbReference type="PANTHER" id="PTHR21442:SF0">
    <property type="entry name" value="CILIA- AND FLAGELLA-ASSOCIATED PROTEIN 206"/>
    <property type="match status" value="1"/>
</dbReference>
<dbReference type="GO" id="GO:0036064">
    <property type="term" value="C:ciliary basal body"/>
    <property type="evidence" value="ECO:0007669"/>
    <property type="project" value="TreeGrafter"/>
</dbReference>
<evidence type="ECO:0000256" key="1">
    <source>
        <dbReference type="ARBA" id="ARBA00004430"/>
    </source>
</evidence>
<dbReference type="EMBL" id="JAQQBR010001833">
    <property type="protein sequence ID" value="KAK0162404.1"/>
    <property type="molecule type" value="Genomic_DNA"/>
</dbReference>
<evidence type="ECO:0000256" key="3">
    <source>
        <dbReference type="ARBA" id="ARBA00021602"/>
    </source>
</evidence>
<dbReference type="AlphaFoldDB" id="A0AA39F3R7"/>
<comment type="function">
    <text evidence="9">Essential for sperm motility and is involved in the regulation of the beating frequency of motile cilia on the epithelial cells of the respiratory tract. Required for the establishment of radial spokes in sperm flagella.</text>
</comment>
<evidence type="ECO:0000313" key="11">
    <source>
        <dbReference type="Proteomes" id="UP001168972"/>
    </source>
</evidence>
<comment type="caution">
    <text evidence="10">The sequence shown here is derived from an EMBL/GenBank/DDBJ whole genome shotgun (WGS) entry which is preliminary data.</text>
</comment>
<keyword evidence="7" id="KW-0206">Cytoskeleton</keyword>
<keyword evidence="6" id="KW-0969">Cilium</keyword>
<accession>A0AA39F3R7</accession>
<gene>
    <name evidence="10" type="ORF">PV327_006184</name>
</gene>
<name>A0AA39F3R7_MICHY</name>
<evidence type="ECO:0000256" key="4">
    <source>
        <dbReference type="ARBA" id="ARBA00022490"/>
    </source>
</evidence>
<evidence type="ECO:0000256" key="6">
    <source>
        <dbReference type="ARBA" id="ARBA00023069"/>
    </source>
</evidence>
<protein>
    <recommendedName>
        <fullName evidence="3">Cilia- and flagella-associated protein 206</fullName>
    </recommendedName>
</protein>
<dbReference type="GO" id="GO:0003356">
    <property type="term" value="P:regulation of cilium beat frequency"/>
    <property type="evidence" value="ECO:0007669"/>
    <property type="project" value="TreeGrafter"/>
</dbReference>
<reference evidence="10" key="2">
    <citation type="submission" date="2023-03" db="EMBL/GenBank/DDBJ databases">
        <authorList>
            <person name="Inwood S.N."/>
            <person name="Skelly J.G."/>
            <person name="Guhlin J."/>
            <person name="Harrop T.W.R."/>
            <person name="Goldson S.G."/>
            <person name="Dearden P.K."/>
        </authorList>
    </citation>
    <scope>NUCLEOTIDE SEQUENCE</scope>
    <source>
        <strain evidence="10">Lincoln</strain>
        <tissue evidence="10">Whole body</tissue>
    </source>
</reference>
<proteinExistence type="inferred from homology"/>
<dbReference type="GO" id="GO:0005930">
    <property type="term" value="C:axoneme"/>
    <property type="evidence" value="ECO:0007669"/>
    <property type="project" value="UniProtKB-SubCell"/>
</dbReference>
<dbReference type="GO" id="GO:0030030">
    <property type="term" value="P:cell projection organization"/>
    <property type="evidence" value="ECO:0007669"/>
    <property type="project" value="UniProtKB-KW"/>
</dbReference>
<dbReference type="PANTHER" id="PTHR21442">
    <property type="entry name" value="CILIA- AND FLAGELLA-ASSOCIATED PROTEIN 206"/>
    <property type="match status" value="1"/>
</dbReference>
<evidence type="ECO:0000256" key="2">
    <source>
        <dbReference type="ARBA" id="ARBA00010500"/>
    </source>
</evidence>
<keyword evidence="4" id="KW-0963">Cytoplasm</keyword>
<evidence type="ECO:0000313" key="10">
    <source>
        <dbReference type="EMBL" id="KAK0162404.1"/>
    </source>
</evidence>
<evidence type="ECO:0000256" key="7">
    <source>
        <dbReference type="ARBA" id="ARBA00023212"/>
    </source>
</evidence>
<dbReference type="Proteomes" id="UP001168972">
    <property type="component" value="Unassembled WGS sequence"/>
</dbReference>
<reference evidence="10" key="1">
    <citation type="journal article" date="2023" name="bioRxiv">
        <title>Scaffold-level genome assemblies of two parasitoid biocontrol wasps reveal the parthenogenesis mechanism and an associated novel virus.</title>
        <authorList>
            <person name="Inwood S."/>
            <person name="Skelly J."/>
            <person name="Guhlin J."/>
            <person name="Harrop T."/>
            <person name="Goldson S."/>
            <person name="Dearden P."/>
        </authorList>
    </citation>
    <scope>NUCLEOTIDE SEQUENCE</scope>
    <source>
        <strain evidence="10">Lincoln</strain>
        <tissue evidence="10">Whole body</tissue>
    </source>
</reference>
<dbReference type="Pfam" id="PF12018">
    <property type="entry name" value="FAP206"/>
    <property type="match status" value="1"/>
</dbReference>
<sequence length="623" mass="72593">MAIMLNTWKKNLIQTIVEECNERNVAVSKDLVSFLLNLLQMNPDWYIDMNNEETINKTIDAITEKLLDQSTPNLITLKLQLHFAKHYSNRNETIKKYRQRLLKKSCPLIIEICETTRVNTDREMEKLYQKILVVITLMSGLGNPMIPSILKEAAMALQSVYLPSEVTHLVTLSRKEKEKQLIELMSIVAGIRLFNKDCKRGGDGIEHLPTILQEAIDKSRKLILQLLEELMKAIYRLTTAVENFIIQSTFIESDVVSSSPKNTNSETNKNIIWIIETLTACRQQEIYIRKILADVEFCEREFKTLMERFQARLLTLHETVKYRTAIPIVQVYPQFINLSDIWMHLQEELVVVNQMNDFIWQLQALNAKNIEIDDESKLEPFIKNCEIFSDAERLERSMGQRINECGNCSIFYPNTTKDFESIHLQLLGFCVWTFVAGRGALIPGNPNIGVAKWRGKYYAFSANDAAKKFGNDPNKYVYQALDFIRRHPEYIHLFHVHEDIEAMNRQEESLEEGYRQRVHQDRSVQTDLHVFHTNMDANYNHSLWEHRKAALKLVNITQSRTRSTQTNVSHFKRTANIQTSFAKSTYVQTRRDNECNTIRDGNFIFGLRERKIGVQHMIKFSTN</sequence>
<keyword evidence="5" id="KW-0970">Cilium biogenesis/degradation</keyword>
<evidence type="ECO:0000256" key="9">
    <source>
        <dbReference type="ARBA" id="ARBA00045321"/>
    </source>
</evidence>
<evidence type="ECO:0000256" key="5">
    <source>
        <dbReference type="ARBA" id="ARBA00022794"/>
    </source>
</evidence>
<keyword evidence="11" id="KW-1185">Reference proteome</keyword>
<keyword evidence="8" id="KW-0966">Cell projection</keyword>
<comment type="subcellular location">
    <subcellularLocation>
        <location evidence="1">Cytoplasm</location>
        <location evidence="1">Cytoskeleton</location>
        <location evidence="1">Cilium axoneme</location>
    </subcellularLocation>
</comment>
<dbReference type="InterPro" id="IPR021897">
    <property type="entry name" value="FAP206"/>
</dbReference>
<comment type="similarity">
    <text evidence="2">Belongs to the CFAP206 family.</text>
</comment>
<organism evidence="10 11">
    <name type="scientific">Microctonus hyperodae</name>
    <name type="common">Parasitoid wasp</name>
    <dbReference type="NCBI Taxonomy" id="165561"/>
    <lineage>
        <taxon>Eukaryota</taxon>
        <taxon>Metazoa</taxon>
        <taxon>Ecdysozoa</taxon>
        <taxon>Arthropoda</taxon>
        <taxon>Hexapoda</taxon>
        <taxon>Insecta</taxon>
        <taxon>Pterygota</taxon>
        <taxon>Neoptera</taxon>
        <taxon>Endopterygota</taxon>
        <taxon>Hymenoptera</taxon>
        <taxon>Apocrita</taxon>
        <taxon>Ichneumonoidea</taxon>
        <taxon>Braconidae</taxon>
        <taxon>Euphorinae</taxon>
        <taxon>Microctonus</taxon>
    </lineage>
</organism>